<feature type="transmembrane region" description="Helical" evidence="1">
    <location>
        <begin position="64"/>
        <end position="83"/>
    </location>
</feature>
<keyword evidence="1" id="KW-1133">Transmembrane helix</keyword>
<proteinExistence type="predicted"/>
<comment type="caution">
    <text evidence="2">The sequence shown here is derived from an EMBL/GenBank/DDBJ whole genome shotgun (WGS) entry which is preliminary data.</text>
</comment>
<evidence type="ECO:0000313" key="2">
    <source>
        <dbReference type="EMBL" id="CCH79696.1"/>
    </source>
</evidence>
<dbReference type="AlphaFoldDB" id="A0A077M1I7"/>
<sequence length="156" mass="17246">MRMFRACLAVRQDCWEAVDWLSICTVPLMVKVTLRDTGSQSDWEPRIGNVAASRLVVSKMWGKCFVTISFVALILVIGASFIVSDSMQALIILSGLILVLAVGTLWFAFTVKALSSAQEYLQEIGIYDSSLSSRAFRTPGTFDAWLAQRDCGKPSR</sequence>
<accession>A0A077M1I7</accession>
<gene>
    <name evidence="2" type="ORF">BN12_530030</name>
</gene>
<keyword evidence="3" id="KW-1185">Reference proteome</keyword>
<evidence type="ECO:0000256" key="1">
    <source>
        <dbReference type="SAM" id="Phobius"/>
    </source>
</evidence>
<organism evidence="2 3">
    <name type="scientific">Nostocoides japonicum T1-X7</name>
    <dbReference type="NCBI Taxonomy" id="1194083"/>
    <lineage>
        <taxon>Bacteria</taxon>
        <taxon>Bacillati</taxon>
        <taxon>Actinomycetota</taxon>
        <taxon>Actinomycetes</taxon>
        <taxon>Micrococcales</taxon>
        <taxon>Intrasporangiaceae</taxon>
        <taxon>Nostocoides</taxon>
    </lineage>
</organism>
<name>A0A077M1I7_9MICO</name>
<dbReference type="STRING" id="1194083.BN12_530030"/>
<keyword evidence="1" id="KW-0472">Membrane</keyword>
<feature type="transmembrane region" description="Helical" evidence="1">
    <location>
        <begin position="89"/>
        <end position="109"/>
    </location>
</feature>
<dbReference type="Proteomes" id="UP000035721">
    <property type="component" value="Unassembled WGS sequence"/>
</dbReference>
<keyword evidence="1" id="KW-0812">Transmembrane</keyword>
<protein>
    <submittedName>
        <fullName evidence="2">Uncharacterized protein</fullName>
    </submittedName>
</protein>
<dbReference type="EMBL" id="CAJB01000385">
    <property type="protein sequence ID" value="CCH79696.1"/>
    <property type="molecule type" value="Genomic_DNA"/>
</dbReference>
<reference evidence="2 3" key="1">
    <citation type="journal article" date="2013" name="ISME J.">
        <title>A metabolic model for members of the genus Tetrasphaera involved in enhanced biological phosphorus removal.</title>
        <authorList>
            <person name="Kristiansen R."/>
            <person name="Nguyen H.T.T."/>
            <person name="Saunders A.M."/>
            <person name="Nielsen J.L."/>
            <person name="Wimmer R."/>
            <person name="Le V.Q."/>
            <person name="McIlroy S.J."/>
            <person name="Petrovski S."/>
            <person name="Seviour R.J."/>
            <person name="Calteau A."/>
            <person name="Nielsen K.L."/>
            <person name="Nielsen P.H."/>
        </authorList>
    </citation>
    <scope>NUCLEOTIDE SEQUENCE [LARGE SCALE GENOMIC DNA]</scope>
    <source>
        <strain evidence="2 3">T1-X7</strain>
    </source>
</reference>
<evidence type="ECO:0000313" key="3">
    <source>
        <dbReference type="Proteomes" id="UP000035721"/>
    </source>
</evidence>